<keyword evidence="5 7" id="KW-0560">Oxidoreductase</keyword>
<proteinExistence type="inferred from homology"/>
<dbReference type="CDD" id="cd02135">
    <property type="entry name" value="YdjA-like"/>
    <property type="match status" value="1"/>
</dbReference>
<organism evidence="10 11">
    <name type="scientific">Rhizobium soli</name>
    <dbReference type="NCBI Taxonomy" id="424798"/>
    <lineage>
        <taxon>Bacteria</taxon>
        <taxon>Pseudomonadati</taxon>
        <taxon>Pseudomonadota</taxon>
        <taxon>Alphaproteobacteria</taxon>
        <taxon>Hyphomicrobiales</taxon>
        <taxon>Rhizobiaceae</taxon>
        <taxon>Rhizobium/Agrobacterium group</taxon>
        <taxon>Rhizobium</taxon>
    </lineage>
</organism>
<evidence type="ECO:0000256" key="8">
    <source>
        <dbReference type="PIRSR" id="PIRSR000232-1"/>
    </source>
</evidence>
<protein>
    <recommendedName>
        <fullName evidence="7">Putative NAD(P)H nitroreductase</fullName>
        <ecNumber evidence="7">1.-.-.-</ecNumber>
    </recommendedName>
</protein>
<dbReference type="InterPro" id="IPR000415">
    <property type="entry name" value="Nitroreductase-like"/>
</dbReference>
<evidence type="ECO:0000256" key="4">
    <source>
        <dbReference type="ARBA" id="ARBA00022857"/>
    </source>
</evidence>
<dbReference type="AlphaFoldDB" id="A0A7X0MTM9"/>
<dbReference type="InterPro" id="IPR029479">
    <property type="entry name" value="Nitroreductase"/>
</dbReference>
<comment type="cofactor">
    <cofactor evidence="8">
        <name>FMN</name>
        <dbReference type="ChEBI" id="CHEBI:58210"/>
    </cofactor>
    <text evidence="8">Binds 1 FMN per subunit.</text>
</comment>
<comment type="caution">
    <text evidence="10">The sequence shown here is derived from an EMBL/GenBank/DDBJ whole genome shotgun (WGS) entry which is preliminary data.</text>
</comment>
<dbReference type="PANTHER" id="PTHR43821">
    <property type="entry name" value="NAD(P)H NITROREDUCTASE YDJA-RELATED"/>
    <property type="match status" value="1"/>
</dbReference>
<dbReference type="InterPro" id="IPR026021">
    <property type="entry name" value="YdjA-like"/>
</dbReference>
<reference evidence="10 11" key="1">
    <citation type="submission" date="2020-08" db="EMBL/GenBank/DDBJ databases">
        <title>The Agave Microbiome: Exploring the role of microbial communities in plant adaptations to desert environments.</title>
        <authorList>
            <person name="Partida-Martinez L.P."/>
        </authorList>
    </citation>
    <scope>NUCLEOTIDE SEQUENCE [LARGE SCALE GENOMIC DNA]</scope>
    <source>
        <strain evidence="10 11">AS3.12</strain>
    </source>
</reference>
<evidence type="ECO:0000256" key="5">
    <source>
        <dbReference type="ARBA" id="ARBA00023002"/>
    </source>
</evidence>
<dbReference type="PANTHER" id="PTHR43821:SF1">
    <property type="entry name" value="NAD(P)H NITROREDUCTASE YDJA-RELATED"/>
    <property type="match status" value="1"/>
</dbReference>
<dbReference type="SUPFAM" id="SSF55469">
    <property type="entry name" value="FMN-dependent nitroreductase-like"/>
    <property type="match status" value="1"/>
</dbReference>
<feature type="domain" description="Nitroreductase" evidence="9">
    <location>
        <begin position="27"/>
        <end position="169"/>
    </location>
</feature>
<evidence type="ECO:0000313" key="10">
    <source>
        <dbReference type="EMBL" id="MBB6509435.1"/>
    </source>
</evidence>
<sequence length="191" mass="20840">MENNLKLSDYLQERHSTPVAQITGPGPSQEELESILSMSVRVPDHGKIAPWRLVVYRGDVCTKLGETFLELALAGNPEMNEPAKQAELTRFTRAPLVVAVVSTAQPHVKIPEWEQVLSAGAVCLNMLMAANAHGYVANWRTEWVCYDERALDALGMSPGEKVAGFIHIGSSDFATPDRPRPALADVVTYAG</sequence>
<feature type="binding site" evidence="8">
    <location>
        <position position="41"/>
    </location>
    <ligand>
        <name>FMN</name>
        <dbReference type="ChEBI" id="CHEBI:58210"/>
        <note>ligand shared between dimeric partners</note>
    </ligand>
</feature>
<keyword evidence="6 7" id="KW-0520">NAD</keyword>
<evidence type="ECO:0000256" key="7">
    <source>
        <dbReference type="PIRNR" id="PIRNR000232"/>
    </source>
</evidence>
<comment type="similarity">
    <text evidence="1 7">Belongs to the nitroreductase family.</text>
</comment>
<name>A0A7X0MTM9_9HYPH</name>
<dbReference type="EMBL" id="JACHBU010000005">
    <property type="protein sequence ID" value="MBB6509435.1"/>
    <property type="molecule type" value="Genomic_DNA"/>
</dbReference>
<feature type="binding site" description="in other chain" evidence="8">
    <location>
        <begin position="139"/>
        <end position="141"/>
    </location>
    <ligand>
        <name>FMN</name>
        <dbReference type="ChEBI" id="CHEBI:58210"/>
        <note>ligand shared between dimeric partners</note>
    </ligand>
</feature>
<evidence type="ECO:0000313" key="11">
    <source>
        <dbReference type="Proteomes" id="UP000585437"/>
    </source>
</evidence>
<dbReference type="Pfam" id="PF00881">
    <property type="entry name" value="Nitroreductase"/>
    <property type="match status" value="1"/>
</dbReference>
<dbReference type="Proteomes" id="UP000585437">
    <property type="component" value="Unassembled WGS sequence"/>
</dbReference>
<feature type="binding site" evidence="8">
    <location>
        <position position="45"/>
    </location>
    <ligand>
        <name>FMN</name>
        <dbReference type="ChEBI" id="CHEBI:58210"/>
        <note>ligand shared between dimeric partners</note>
    </ligand>
</feature>
<feature type="binding site" description="in other chain" evidence="8">
    <location>
        <begin position="14"/>
        <end position="16"/>
    </location>
    <ligand>
        <name>FMN</name>
        <dbReference type="ChEBI" id="CHEBI:58210"/>
        <note>ligand shared between dimeric partners</note>
    </ligand>
</feature>
<dbReference type="InterPro" id="IPR052530">
    <property type="entry name" value="NAD(P)H_nitroreductase"/>
</dbReference>
<keyword evidence="3 7" id="KW-0288">FMN</keyword>
<evidence type="ECO:0000259" key="9">
    <source>
        <dbReference type="Pfam" id="PF00881"/>
    </source>
</evidence>
<evidence type="ECO:0000256" key="6">
    <source>
        <dbReference type="ARBA" id="ARBA00023027"/>
    </source>
</evidence>
<evidence type="ECO:0000256" key="2">
    <source>
        <dbReference type="ARBA" id="ARBA00022630"/>
    </source>
</evidence>
<gene>
    <name evidence="10" type="ORF">F4695_002803</name>
</gene>
<dbReference type="GO" id="GO:0016491">
    <property type="term" value="F:oxidoreductase activity"/>
    <property type="evidence" value="ECO:0007669"/>
    <property type="project" value="UniProtKB-UniRule"/>
</dbReference>
<keyword evidence="11" id="KW-1185">Reference proteome</keyword>
<dbReference type="RefSeq" id="WP_092662579.1">
    <property type="nucleotide sequence ID" value="NZ_JACHBU010000005.1"/>
</dbReference>
<keyword evidence="2 7" id="KW-0285">Flavoprotein</keyword>
<evidence type="ECO:0000256" key="3">
    <source>
        <dbReference type="ARBA" id="ARBA00022643"/>
    </source>
</evidence>
<keyword evidence="4 7" id="KW-0521">NADP</keyword>
<dbReference type="PIRSF" id="PIRSF000232">
    <property type="entry name" value="YdjA"/>
    <property type="match status" value="1"/>
</dbReference>
<dbReference type="EC" id="1.-.-.-" evidence="7"/>
<dbReference type="Gene3D" id="3.40.109.10">
    <property type="entry name" value="NADH Oxidase"/>
    <property type="match status" value="1"/>
</dbReference>
<evidence type="ECO:0000256" key="1">
    <source>
        <dbReference type="ARBA" id="ARBA00007118"/>
    </source>
</evidence>
<accession>A0A7X0MTM9</accession>